<gene>
    <name evidence="1" type="ORF">DPMN_055880</name>
</gene>
<reference evidence="1" key="1">
    <citation type="journal article" date="2019" name="bioRxiv">
        <title>The Genome of the Zebra Mussel, Dreissena polymorpha: A Resource for Invasive Species Research.</title>
        <authorList>
            <person name="McCartney M.A."/>
            <person name="Auch B."/>
            <person name="Kono T."/>
            <person name="Mallez S."/>
            <person name="Zhang Y."/>
            <person name="Obille A."/>
            <person name="Becker A."/>
            <person name="Abrahante J.E."/>
            <person name="Garbe J."/>
            <person name="Badalamenti J.P."/>
            <person name="Herman A."/>
            <person name="Mangelson H."/>
            <person name="Liachko I."/>
            <person name="Sullivan S."/>
            <person name="Sone E.D."/>
            <person name="Koren S."/>
            <person name="Silverstein K.A.T."/>
            <person name="Beckman K.B."/>
            <person name="Gohl D.M."/>
        </authorList>
    </citation>
    <scope>NUCLEOTIDE SEQUENCE</scope>
    <source>
        <strain evidence="1">Duluth1</strain>
        <tissue evidence="1">Whole animal</tissue>
    </source>
</reference>
<name>A0A9D4CRI7_DREPO</name>
<comment type="caution">
    <text evidence="1">The sequence shown here is derived from an EMBL/GenBank/DDBJ whole genome shotgun (WGS) entry which is preliminary data.</text>
</comment>
<accession>A0A9D4CRI7</accession>
<reference evidence="1" key="2">
    <citation type="submission" date="2020-11" db="EMBL/GenBank/DDBJ databases">
        <authorList>
            <person name="McCartney M.A."/>
            <person name="Auch B."/>
            <person name="Kono T."/>
            <person name="Mallez S."/>
            <person name="Becker A."/>
            <person name="Gohl D.M."/>
            <person name="Silverstein K.A.T."/>
            <person name="Koren S."/>
            <person name="Bechman K.B."/>
            <person name="Herman A."/>
            <person name="Abrahante J.E."/>
            <person name="Garbe J."/>
        </authorList>
    </citation>
    <scope>NUCLEOTIDE SEQUENCE</scope>
    <source>
        <strain evidence="1">Duluth1</strain>
        <tissue evidence="1">Whole animal</tissue>
    </source>
</reference>
<organism evidence="1 2">
    <name type="scientific">Dreissena polymorpha</name>
    <name type="common">Zebra mussel</name>
    <name type="synonym">Mytilus polymorpha</name>
    <dbReference type="NCBI Taxonomy" id="45954"/>
    <lineage>
        <taxon>Eukaryota</taxon>
        <taxon>Metazoa</taxon>
        <taxon>Spiralia</taxon>
        <taxon>Lophotrochozoa</taxon>
        <taxon>Mollusca</taxon>
        <taxon>Bivalvia</taxon>
        <taxon>Autobranchia</taxon>
        <taxon>Heteroconchia</taxon>
        <taxon>Euheterodonta</taxon>
        <taxon>Imparidentia</taxon>
        <taxon>Neoheterodontei</taxon>
        <taxon>Myida</taxon>
        <taxon>Dreissenoidea</taxon>
        <taxon>Dreissenidae</taxon>
        <taxon>Dreissena</taxon>
    </lineage>
</organism>
<dbReference type="AlphaFoldDB" id="A0A9D4CRI7"/>
<dbReference type="Proteomes" id="UP000828390">
    <property type="component" value="Unassembled WGS sequence"/>
</dbReference>
<evidence type="ECO:0000313" key="2">
    <source>
        <dbReference type="Proteomes" id="UP000828390"/>
    </source>
</evidence>
<proteinExistence type="predicted"/>
<protein>
    <submittedName>
        <fullName evidence="1">Uncharacterized protein</fullName>
    </submittedName>
</protein>
<sequence length="50" mass="5380">MKWSTASSVAPQCPAGSFPPKRDLILSRISPSTGSSTSITLRRSKLFLKS</sequence>
<dbReference type="EMBL" id="JAIWYP010000012">
    <property type="protein sequence ID" value="KAH3729902.1"/>
    <property type="molecule type" value="Genomic_DNA"/>
</dbReference>
<evidence type="ECO:0000313" key="1">
    <source>
        <dbReference type="EMBL" id="KAH3729902.1"/>
    </source>
</evidence>
<keyword evidence="2" id="KW-1185">Reference proteome</keyword>